<protein>
    <submittedName>
        <fullName evidence="1">Uncharacterized protein</fullName>
    </submittedName>
</protein>
<accession>A0A9D1SB46</accession>
<evidence type="ECO:0000313" key="1">
    <source>
        <dbReference type="EMBL" id="HIU53601.1"/>
    </source>
</evidence>
<sequence>MSEYHYLSSSKSSQRAVKRMIGMQIFYHRHKYRIYAESLCEKAHIILRELENVELGMGKCSAPKWFIINRILNALNLQLDVKAFKKN</sequence>
<proteinExistence type="predicted"/>
<name>A0A9D1SB46_9PROT</name>
<gene>
    <name evidence="1" type="ORF">IAD20_05930</name>
</gene>
<evidence type="ECO:0000313" key="2">
    <source>
        <dbReference type="Proteomes" id="UP000824107"/>
    </source>
</evidence>
<dbReference type="AlphaFoldDB" id="A0A9D1SB46"/>
<dbReference type="Proteomes" id="UP000824107">
    <property type="component" value="Unassembled WGS sequence"/>
</dbReference>
<reference evidence="1" key="1">
    <citation type="submission" date="2020-10" db="EMBL/GenBank/DDBJ databases">
        <authorList>
            <person name="Gilroy R."/>
        </authorList>
    </citation>
    <scope>NUCLEOTIDE SEQUENCE</scope>
    <source>
        <strain evidence="1">ChiW3-316</strain>
    </source>
</reference>
<dbReference type="EMBL" id="DVNC01000038">
    <property type="protein sequence ID" value="HIU53601.1"/>
    <property type="molecule type" value="Genomic_DNA"/>
</dbReference>
<reference evidence="1" key="2">
    <citation type="journal article" date="2021" name="PeerJ">
        <title>Extensive microbial diversity within the chicken gut microbiome revealed by metagenomics and culture.</title>
        <authorList>
            <person name="Gilroy R."/>
            <person name="Ravi A."/>
            <person name="Getino M."/>
            <person name="Pursley I."/>
            <person name="Horton D.L."/>
            <person name="Alikhan N.F."/>
            <person name="Baker D."/>
            <person name="Gharbi K."/>
            <person name="Hall N."/>
            <person name="Watson M."/>
            <person name="Adriaenssens E.M."/>
            <person name="Foster-Nyarko E."/>
            <person name="Jarju S."/>
            <person name="Secka A."/>
            <person name="Antonio M."/>
            <person name="Oren A."/>
            <person name="Chaudhuri R.R."/>
            <person name="La Ragione R."/>
            <person name="Hildebrand F."/>
            <person name="Pallen M.J."/>
        </authorList>
    </citation>
    <scope>NUCLEOTIDE SEQUENCE</scope>
    <source>
        <strain evidence="1">ChiW3-316</strain>
    </source>
</reference>
<organism evidence="1 2">
    <name type="scientific">Candidatus Scatocola faecipullorum</name>
    <dbReference type="NCBI Taxonomy" id="2840917"/>
    <lineage>
        <taxon>Bacteria</taxon>
        <taxon>Pseudomonadati</taxon>
        <taxon>Pseudomonadota</taxon>
        <taxon>Alphaproteobacteria</taxon>
        <taxon>Rhodospirillales</taxon>
        <taxon>Rhodospirillaceae</taxon>
        <taxon>Rhodospirillaceae incertae sedis</taxon>
        <taxon>Candidatus Scatocola</taxon>
    </lineage>
</organism>
<comment type="caution">
    <text evidence="1">The sequence shown here is derived from an EMBL/GenBank/DDBJ whole genome shotgun (WGS) entry which is preliminary data.</text>
</comment>